<proteinExistence type="predicted"/>
<evidence type="ECO:0000313" key="2">
    <source>
        <dbReference type="Proteomes" id="UP000466442"/>
    </source>
</evidence>
<comment type="caution">
    <text evidence="1">The sequence shown here is derived from an EMBL/GenBank/DDBJ whole genome shotgun (WGS) entry which is preliminary data.</text>
</comment>
<keyword evidence="2" id="KW-1185">Reference proteome</keyword>
<evidence type="ECO:0000313" key="1">
    <source>
        <dbReference type="EMBL" id="KAF6207600.1"/>
    </source>
</evidence>
<protein>
    <submittedName>
        <fullName evidence="1">Uncharacterized protein</fullName>
    </submittedName>
</protein>
<dbReference type="Proteomes" id="UP000466442">
    <property type="component" value="Unassembled WGS sequence"/>
</dbReference>
<dbReference type="AlphaFoldDB" id="A0A8S9XEW5"/>
<dbReference type="EMBL" id="WIXP02000007">
    <property type="protein sequence ID" value="KAF6207600.1"/>
    <property type="molecule type" value="Genomic_DNA"/>
</dbReference>
<name>A0A8S9XEW5_APOLU</name>
<accession>A0A8S9XEW5</accession>
<organism evidence="1 2">
    <name type="scientific">Apolygus lucorum</name>
    <name type="common">Small green plant bug</name>
    <name type="synonym">Lygocoris lucorum</name>
    <dbReference type="NCBI Taxonomy" id="248454"/>
    <lineage>
        <taxon>Eukaryota</taxon>
        <taxon>Metazoa</taxon>
        <taxon>Ecdysozoa</taxon>
        <taxon>Arthropoda</taxon>
        <taxon>Hexapoda</taxon>
        <taxon>Insecta</taxon>
        <taxon>Pterygota</taxon>
        <taxon>Neoptera</taxon>
        <taxon>Paraneoptera</taxon>
        <taxon>Hemiptera</taxon>
        <taxon>Heteroptera</taxon>
        <taxon>Panheteroptera</taxon>
        <taxon>Cimicomorpha</taxon>
        <taxon>Miridae</taxon>
        <taxon>Mirini</taxon>
        <taxon>Apolygus</taxon>
    </lineage>
</organism>
<sequence>MDYLKWFSSDATSECITLEQVVHIASSSDVATTFQFHLVATTIVRSQHGQLSRPENGWFEAEFWRRAGPSQEDRPSSAA</sequence>
<reference evidence="1" key="1">
    <citation type="journal article" date="2021" name="Mol. Ecol. Resour.">
        <title>Apolygus lucorum genome provides insights into omnivorousness and mesophyll feeding.</title>
        <authorList>
            <person name="Liu Y."/>
            <person name="Liu H."/>
            <person name="Wang H."/>
            <person name="Huang T."/>
            <person name="Liu B."/>
            <person name="Yang B."/>
            <person name="Yin L."/>
            <person name="Li B."/>
            <person name="Zhang Y."/>
            <person name="Zhang S."/>
            <person name="Jiang F."/>
            <person name="Zhang X."/>
            <person name="Ren Y."/>
            <person name="Wang B."/>
            <person name="Wang S."/>
            <person name="Lu Y."/>
            <person name="Wu K."/>
            <person name="Fan W."/>
            <person name="Wang G."/>
        </authorList>
    </citation>
    <scope>NUCLEOTIDE SEQUENCE</scope>
    <source>
        <strain evidence="1">12Hb</strain>
    </source>
</reference>
<gene>
    <name evidence="1" type="ORF">GE061_016047</name>
</gene>